<sequence length="129" mass="14723">MTRAGKSYRSSTPKEPKEHKREKMKRLENYRVAKAQAKKFVIPGLIAVVASIFFLFVAMYGFKGTKLQRRERPQDMLFNADSVGDVLEKDKLTQQILAAMKNQASDVFGEKPEEIEFEPEKAGEEPQKA</sequence>
<reference evidence="3" key="1">
    <citation type="journal article" date="2020" name="Fungal Divers.">
        <title>Resolving the Mortierellaceae phylogeny through synthesis of multi-gene phylogenetics and phylogenomics.</title>
        <authorList>
            <person name="Vandepol N."/>
            <person name="Liber J."/>
            <person name="Desiro A."/>
            <person name="Na H."/>
            <person name="Kennedy M."/>
            <person name="Barry K."/>
            <person name="Grigoriev I.V."/>
            <person name="Miller A.N."/>
            <person name="O'Donnell K."/>
            <person name="Stajich J.E."/>
            <person name="Bonito G."/>
        </authorList>
    </citation>
    <scope>NUCLEOTIDE SEQUENCE</scope>
    <source>
        <strain evidence="3">NVP1</strain>
    </source>
</reference>
<dbReference type="EMBL" id="JAAAUY010000286">
    <property type="protein sequence ID" value="KAF9332031.1"/>
    <property type="molecule type" value="Genomic_DNA"/>
</dbReference>
<protein>
    <submittedName>
        <fullName evidence="3">Uncharacterized protein</fullName>
    </submittedName>
</protein>
<keyword evidence="2" id="KW-0472">Membrane</keyword>
<feature type="compositionally biased region" description="Basic and acidic residues" evidence="1">
    <location>
        <begin position="12"/>
        <end position="25"/>
    </location>
</feature>
<keyword evidence="4" id="KW-1185">Reference proteome</keyword>
<feature type="compositionally biased region" description="Basic and acidic residues" evidence="1">
    <location>
        <begin position="108"/>
        <end position="129"/>
    </location>
</feature>
<dbReference type="Proteomes" id="UP000696485">
    <property type="component" value="Unassembled WGS sequence"/>
</dbReference>
<evidence type="ECO:0000313" key="3">
    <source>
        <dbReference type="EMBL" id="KAF9332031.1"/>
    </source>
</evidence>
<organism evidence="3 4">
    <name type="scientific">Podila minutissima</name>
    <dbReference type="NCBI Taxonomy" id="64525"/>
    <lineage>
        <taxon>Eukaryota</taxon>
        <taxon>Fungi</taxon>
        <taxon>Fungi incertae sedis</taxon>
        <taxon>Mucoromycota</taxon>
        <taxon>Mortierellomycotina</taxon>
        <taxon>Mortierellomycetes</taxon>
        <taxon>Mortierellales</taxon>
        <taxon>Mortierellaceae</taxon>
        <taxon>Podila</taxon>
    </lineage>
</organism>
<gene>
    <name evidence="3" type="ORF">BG006_005096</name>
</gene>
<keyword evidence="2" id="KW-0812">Transmembrane</keyword>
<feature type="transmembrane region" description="Helical" evidence="2">
    <location>
        <begin position="40"/>
        <end position="62"/>
    </location>
</feature>
<keyword evidence="2" id="KW-1133">Transmembrane helix</keyword>
<evidence type="ECO:0000256" key="2">
    <source>
        <dbReference type="SAM" id="Phobius"/>
    </source>
</evidence>
<comment type="caution">
    <text evidence="3">The sequence shown here is derived from an EMBL/GenBank/DDBJ whole genome shotgun (WGS) entry which is preliminary data.</text>
</comment>
<feature type="region of interest" description="Disordered" evidence="1">
    <location>
        <begin position="104"/>
        <end position="129"/>
    </location>
</feature>
<dbReference type="AlphaFoldDB" id="A0A9P5VMA2"/>
<evidence type="ECO:0000313" key="4">
    <source>
        <dbReference type="Proteomes" id="UP000696485"/>
    </source>
</evidence>
<evidence type="ECO:0000256" key="1">
    <source>
        <dbReference type="SAM" id="MobiDB-lite"/>
    </source>
</evidence>
<proteinExistence type="predicted"/>
<feature type="region of interest" description="Disordered" evidence="1">
    <location>
        <begin position="1"/>
        <end position="25"/>
    </location>
</feature>
<accession>A0A9P5VMA2</accession>
<name>A0A9P5VMA2_9FUNG</name>